<proteinExistence type="predicted"/>
<organism evidence="3 7">
    <name type="scientific">Mycolicibacterium fluoranthenivorans</name>
    <dbReference type="NCBI Taxonomy" id="258505"/>
    <lineage>
        <taxon>Bacteria</taxon>
        <taxon>Bacillati</taxon>
        <taxon>Actinomycetota</taxon>
        <taxon>Actinomycetes</taxon>
        <taxon>Mycobacteriales</taxon>
        <taxon>Mycobacteriaceae</taxon>
        <taxon>Mycolicibacterium</taxon>
    </lineage>
</organism>
<dbReference type="RefSeq" id="WP_167155782.1">
    <property type="nucleotide sequence ID" value="NZ_JAANOW010000001.1"/>
</dbReference>
<reference evidence="3 7" key="1">
    <citation type="submission" date="2020-03" db="EMBL/GenBank/DDBJ databases">
        <title>Sequencing the genomes of 1000 actinobacteria strains.</title>
        <authorList>
            <person name="Klenk H.-P."/>
        </authorList>
    </citation>
    <scope>NUCLEOTIDE SEQUENCE [LARGE SCALE GENOMIC DNA]</scope>
    <source>
        <strain evidence="3 7">DSM 44556</strain>
    </source>
</reference>
<dbReference type="Proteomes" id="UP000547444">
    <property type="component" value="Unassembled WGS sequence"/>
</dbReference>
<evidence type="ECO:0000259" key="1">
    <source>
        <dbReference type="Pfam" id="PF13701"/>
    </source>
</evidence>
<dbReference type="EMBL" id="JAANOW010000001">
    <property type="protein sequence ID" value="NIH94532.1"/>
    <property type="molecule type" value="Genomic_DNA"/>
</dbReference>
<dbReference type="EMBL" id="JAANOW010000001">
    <property type="protein sequence ID" value="NIH93668.1"/>
    <property type="molecule type" value="Genomic_DNA"/>
</dbReference>
<keyword evidence="7" id="KW-1185">Reference proteome</keyword>
<dbReference type="EMBL" id="JAANOW010000001">
    <property type="protein sequence ID" value="NIH95095.1"/>
    <property type="molecule type" value="Genomic_DNA"/>
</dbReference>
<comment type="caution">
    <text evidence="3">The sequence shown here is derived from an EMBL/GenBank/DDBJ whole genome shotgun (WGS) entry which is preliminary data.</text>
</comment>
<feature type="domain" description="Transposase DDE" evidence="1">
    <location>
        <begin position="12"/>
        <end position="453"/>
    </location>
</feature>
<dbReference type="Pfam" id="PF13701">
    <property type="entry name" value="DDE_Tnp_1_4"/>
    <property type="match status" value="1"/>
</dbReference>
<accession>A0A7X5TX70</accession>
<evidence type="ECO:0000313" key="6">
    <source>
        <dbReference type="EMBL" id="NIH95095.1"/>
    </source>
</evidence>
<evidence type="ECO:0000313" key="5">
    <source>
        <dbReference type="EMBL" id="NIH94532.1"/>
    </source>
</evidence>
<evidence type="ECO:0000313" key="7">
    <source>
        <dbReference type="Proteomes" id="UP000547444"/>
    </source>
</evidence>
<dbReference type="EMBL" id="JAANOW010000001">
    <property type="protein sequence ID" value="NIH94513.1"/>
    <property type="molecule type" value="Genomic_DNA"/>
</dbReference>
<evidence type="ECO:0000313" key="4">
    <source>
        <dbReference type="EMBL" id="NIH94513.1"/>
    </source>
</evidence>
<gene>
    <name evidence="2" type="ORF">FHU31_000624</name>
    <name evidence="3" type="ORF">FHU31_001370</name>
    <name evidence="4" type="ORF">FHU31_001469</name>
    <name evidence="5" type="ORF">FHU31_001488</name>
    <name evidence="6" type="ORF">FHU31_002051</name>
</gene>
<evidence type="ECO:0000313" key="2">
    <source>
        <dbReference type="EMBL" id="NIH93668.1"/>
    </source>
</evidence>
<name>A0A7X5TX70_9MYCO</name>
<sequence>MQVSHRFASDSAVFDDGNLVSCAGVVAVMTLAEQTGLSRLLGEKVHISAPRIKSGSANPAPKLATVVAGMVAGADCIDDVDILRSGGMKSLFDGVYAPSTVGTLLREFTFGHARQLESVLREHLVALCGRVDLLPNAAEQRVFIDIDSLLRPVYGHAKQGASYGHTKIAGKQILRKGLSPLATTISTASSAPVIAGMRLRAGKANSGKGAARMVAQAISTARAAGASGKILVRGDSAYGNRKVVAACVRAGAQFSLVMTRNPAIDRALAAIDDDAWTPVSYPGAVQDPDTGAWISDAEVAEIPYTAFASTPDAITARLVVRRVKDARYPDALFPVWRYHPFLTNTDLPVTEADVTHRQHAIIETVFADLIDGALAHIPSGRFGANSAWVLCAAIAHNLLRAAGVLAGERHGRARGSTLRRRIVNVPARLARPQRRPALHLPSRWPWSKAWLALWRSIIGHSPPQRAIP</sequence>
<dbReference type="NCBIfam" id="NF033539">
    <property type="entry name" value="transpos_IS1380"/>
    <property type="match status" value="1"/>
</dbReference>
<protein>
    <recommendedName>
        <fullName evidence="1">Transposase DDE domain-containing protein</fullName>
    </recommendedName>
</protein>
<dbReference type="EMBL" id="JAANOW010000001">
    <property type="protein sequence ID" value="NIH94414.1"/>
    <property type="molecule type" value="Genomic_DNA"/>
</dbReference>
<dbReference type="InterPro" id="IPR025668">
    <property type="entry name" value="Tnp_DDE_dom"/>
</dbReference>
<dbReference type="InterPro" id="IPR047960">
    <property type="entry name" value="Transpos_IS1380"/>
</dbReference>
<evidence type="ECO:0000313" key="3">
    <source>
        <dbReference type="EMBL" id="NIH94414.1"/>
    </source>
</evidence>
<dbReference type="AlphaFoldDB" id="A0A7X5TX70"/>